<protein>
    <submittedName>
        <fullName evidence="2">Uncharacterized protein</fullName>
    </submittedName>
</protein>
<gene>
    <name evidence="2" type="ORF">HNR00_005088</name>
</gene>
<dbReference type="RefSeq" id="WP_183574221.1">
    <property type="nucleotide sequence ID" value="NZ_JACHOP010000045.1"/>
</dbReference>
<proteinExistence type="predicted"/>
<accession>A0A840ZQC5</accession>
<feature type="region of interest" description="Disordered" evidence="1">
    <location>
        <begin position="72"/>
        <end position="111"/>
    </location>
</feature>
<sequence>MSTSDKRDPVRGVNLVLLSDGREIHLDDIATAAQGQAILDGLDGAILTIEDQLAHAAPGADPSWRKRAEMALKRKRRQRPALQQRIGVLRRAERQAEQPQFEPGFPKRDDRRRAFIDAATELLPPETVTEIWARAAERVPVAFAAADGGDAW</sequence>
<evidence type="ECO:0000256" key="1">
    <source>
        <dbReference type="SAM" id="MobiDB-lite"/>
    </source>
</evidence>
<name>A0A840ZQC5_9HYPH</name>
<comment type="caution">
    <text evidence="2">The sequence shown here is derived from an EMBL/GenBank/DDBJ whole genome shotgun (WGS) entry which is preliminary data.</text>
</comment>
<dbReference type="Proteomes" id="UP000583454">
    <property type="component" value="Unassembled WGS sequence"/>
</dbReference>
<dbReference type="EMBL" id="JACHOP010000045">
    <property type="protein sequence ID" value="MBB5760339.1"/>
    <property type="molecule type" value="Genomic_DNA"/>
</dbReference>
<evidence type="ECO:0000313" key="2">
    <source>
        <dbReference type="EMBL" id="MBB5760339.1"/>
    </source>
</evidence>
<organism evidence="2 3">
    <name type="scientific">Methylorubrum rhodinum</name>
    <dbReference type="NCBI Taxonomy" id="29428"/>
    <lineage>
        <taxon>Bacteria</taxon>
        <taxon>Pseudomonadati</taxon>
        <taxon>Pseudomonadota</taxon>
        <taxon>Alphaproteobacteria</taxon>
        <taxon>Hyphomicrobiales</taxon>
        <taxon>Methylobacteriaceae</taxon>
        <taxon>Methylorubrum</taxon>
    </lineage>
</organism>
<reference evidence="2 3" key="1">
    <citation type="submission" date="2020-08" db="EMBL/GenBank/DDBJ databases">
        <title>Genomic Encyclopedia of Type Strains, Phase IV (KMG-IV): sequencing the most valuable type-strain genomes for metagenomic binning, comparative biology and taxonomic classification.</title>
        <authorList>
            <person name="Goeker M."/>
        </authorList>
    </citation>
    <scope>NUCLEOTIDE SEQUENCE [LARGE SCALE GENOMIC DNA]</scope>
    <source>
        <strain evidence="2 3">DSM 2163</strain>
    </source>
</reference>
<evidence type="ECO:0000313" key="3">
    <source>
        <dbReference type="Proteomes" id="UP000583454"/>
    </source>
</evidence>
<dbReference type="AlphaFoldDB" id="A0A840ZQC5"/>
<keyword evidence="3" id="KW-1185">Reference proteome</keyword>